<dbReference type="EC" id="3.1.3.18" evidence="5"/>
<name>A0A975ZNV0_9RHOB</name>
<evidence type="ECO:0000256" key="3">
    <source>
        <dbReference type="ARBA" id="ARBA00004818"/>
    </source>
</evidence>
<evidence type="ECO:0000256" key="5">
    <source>
        <dbReference type="ARBA" id="ARBA00013078"/>
    </source>
</evidence>
<dbReference type="GO" id="GO:0008967">
    <property type="term" value="F:phosphoglycolate phosphatase activity"/>
    <property type="evidence" value="ECO:0007669"/>
    <property type="project" value="UniProtKB-EC"/>
</dbReference>
<protein>
    <recommendedName>
        <fullName evidence="5">phosphoglycolate phosphatase</fullName>
        <ecNumber evidence="5">3.1.3.18</ecNumber>
    </recommendedName>
</protein>
<dbReference type="InterPro" id="IPR050155">
    <property type="entry name" value="HAD-like_hydrolase_sf"/>
</dbReference>
<keyword evidence="11" id="KW-1185">Reference proteome</keyword>
<dbReference type="InterPro" id="IPR023198">
    <property type="entry name" value="PGP-like_dom2"/>
</dbReference>
<evidence type="ECO:0000256" key="4">
    <source>
        <dbReference type="ARBA" id="ARBA00006171"/>
    </source>
</evidence>
<organism evidence="10 11">
    <name type="scientific">Marinovum algicola</name>
    <dbReference type="NCBI Taxonomy" id="42444"/>
    <lineage>
        <taxon>Bacteria</taxon>
        <taxon>Pseudomonadati</taxon>
        <taxon>Pseudomonadota</taxon>
        <taxon>Alphaproteobacteria</taxon>
        <taxon>Rhodobacterales</taxon>
        <taxon>Roseobacteraceae</taxon>
        <taxon>Marinovum</taxon>
    </lineage>
</organism>
<comment type="similarity">
    <text evidence="4">Belongs to the HAD-like hydrolase superfamily. CbbY/CbbZ/Gph/YieH family.</text>
</comment>
<dbReference type="Gene3D" id="1.10.150.240">
    <property type="entry name" value="Putative phosphatase, domain 2"/>
    <property type="match status" value="1"/>
</dbReference>
<dbReference type="Pfam" id="PF13419">
    <property type="entry name" value="HAD_2"/>
    <property type="match status" value="1"/>
</dbReference>
<evidence type="ECO:0000313" key="11">
    <source>
        <dbReference type="Proteomes" id="UP000182932"/>
    </source>
</evidence>
<dbReference type="PANTHER" id="PTHR43434:SF1">
    <property type="entry name" value="PHOSPHOGLYCOLATE PHOSPHATASE"/>
    <property type="match status" value="1"/>
</dbReference>
<dbReference type="NCBIfam" id="TIGR01549">
    <property type="entry name" value="HAD-SF-IA-v1"/>
    <property type="match status" value="1"/>
</dbReference>
<dbReference type="InterPro" id="IPR037512">
    <property type="entry name" value="PGPase_prok"/>
</dbReference>
<dbReference type="EMBL" id="FNYY01000008">
    <property type="protein sequence ID" value="SEJ66215.1"/>
    <property type="molecule type" value="Genomic_DNA"/>
</dbReference>
<dbReference type="InterPro" id="IPR041492">
    <property type="entry name" value="HAD_2"/>
</dbReference>
<proteinExistence type="inferred from homology"/>
<comment type="pathway">
    <text evidence="3">Organic acid metabolism; glycolate biosynthesis; glycolate from 2-phosphoglycolate: step 1/1.</text>
</comment>
<dbReference type="GeneID" id="80818843"/>
<keyword evidence="7" id="KW-0378">Hydrolase</keyword>
<dbReference type="GO" id="GO:0005829">
    <property type="term" value="C:cytosol"/>
    <property type="evidence" value="ECO:0007669"/>
    <property type="project" value="TreeGrafter"/>
</dbReference>
<dbReference type="GO" id="GO:0006281">
    <property type="term" value="P:DNA repair"/>
    <property type="evidence" value="ECO:0007669"/>
    <property type="project" value="TreeGrafter"/>
</dbReference>
<dbReference type="SFLD" id="SFLDG01129">
    <property type="entry name" value="C1.5:_HAD__Beta-PGM__Phosphata"/>
    <property type="match status" value="1"/>
</dbReference>
<dbReference type="PANTHER" id="PTHR43434">
    <property type="entry name" value="PHOSPHOGLYCOLATE PHOSPHATASE"/>
    <property type="match status" value="1"/>
</dbReference>
<comment type="caution">
    <text evidence="10">The sequence shown here is derived from an EMBL/GenBank/DDBJ whole genome shotgun (WGS) entry which is preliminary data.</text>
</comment>
<evidence type="ECO:0000256" key="1">
    <source>
        <dbReference type="ARBA" id="ARBA00000830"/>
    </source>
</evidence>
<dbReference type="PRINTS" id="PR00413">
    <property type="entry name" value="HADHALOGNASE"/>
</dbReference>
<evidence type="ECO:0000313" key="10">
    <source>
        <dbReference type="EMBL" id="SEJ66215.1"/>
    </source>
</evidence>
<dbReference type="SFLD" id="SFLDS00003">
    <property type="entry name" value="Haloacid_Dehalogenase"/>
    <property type="match status" value="1"/>
</dbReference>
<dbReference type="InterPro" id="IPR006439">
    <property type="entry name" value="HAD-SF_hydro_IA"/>
</dbReference>
<sequence>MSLTIAFDLDGTLIDSVPQIADCVNTALATRGAGPLTQRTVQGFVGKGLPALVRQVARELRLPEADTDPLHGEILALYTRVETPASALYPGVRAALAVLRDEGHSLAICTNKPHAATLKCLADTGLTLLFDRVIGGDSLPTRKPDPAMLHAALDGSGTALYVGDSETDAETAEAAGIPFLLFTEGYRKSAVEDLSHTASFSSFADLPNLIATRSSSL</sequence>
<gene>
    <name evidence="10" type="ORF">SAMN04487940_108174</name>
</gene>
<comment type="catalytic activity">
    <reaction evidence="1">
        <text>2-phosphoglycolate + H2O = glycolate + phosphate</text>
        <dbReference type="Rhea" id="RHEA:14369"/>
        <dbReference type="ChEBI" id="CHEBI:15377"/>
        <dbReference type="ChEBI" id="CHEBI:29805"/>
        <dbReference type="ChEBI" id="CHEBI:43474"/>
        <dbReference type="ChEBI" id="CHEBI:58033"/>
        <dbReference type="EC" id="3.1.3.18"/>
    </reaction>
</comment>
<evidence type="ECO:0000256" key="9">
    <source>
        <dbReference type="ARBA" id="ARBA00023277"/>
    </source>
</evidence>
<keyword evidence="8" id="KW-0460">Magnesium</keyword>
<keyword evidence="6" id="KW-0479">Metal-binding</keyword>
<dbReference type="AlphaFoldDB" id="A0A975ZNV0"/>
<comment type="cofactor">
    <cofactor evidence="2">
        <name>Mg(2+)</name>
        <dbReference type="ChEBI" id="CHEBI:18420"/>
    </cofactor>
</comment>
<accession>A0A975ZNV0</accession>
<dbReference type="InterPro" id="IPR023214">
    <property type="entry name" value="HAD_sf"/>
</dbReference>
<evidence type="ECO:0000256" key="2">
    <source>
        <dbReference type="ARBA" id="ARBA00001946"/>
    </source>
</evidence>
<dbReference type="NCBIfam" id="TIGR01449">
    <property type="entry name" value="PGP_bact"/>
    <property type="match status" value="1"/>
</dbReference>
<evidence type="ECO:0000256" key="6">
    <source>
        <dbReference type="ARBA" id="ARBA00022723"/>
    </source>
</evidence>
<reference evidence="10 11" key="1">
    <citation type="submission" date="2016-10" db="EMBL/GenBank/DDBJ databases">
        <authorList>
            <person name="Varghese N."/>
            <person name="Submissions S."/>
        </authorList>
    </citation>
    <scope>NUCLEOTIDE SEQUENCE [LARGE SCALE GENOMIC DNA]</scope>
    <source>
        <strain evidence="10 11">FF3</strain>
    </source>
</reference>
<dbReference type="InterPro" id="IPR036412">
    <property type="entry name" value="HAD-like_sf"/>
</dbReference>
<evidence type="ECO:0000256" key="7">
    <source>
        <dbReference type="ARBA" id="ARBA00022801"/>
    </source>
</evidence>
<dbReference type="Proteomes" id="UP000182932">
    <property type="component" value="Unassembled WGS sequence"/>
</dbReference>
<dbReference type="GO" id="GO:0005975">
    <property type="term" value="P:carbohydrate metabolic process"/>
    <property type="evidence" value="ECO:0007669"/>
    <property type="project" value="InterPro"/>
</dbReference>
<dbReference type="SUPFAM" id="SSF56784">
    <property type="entry name" value="HAD-like"/>
    <property type="match status" value="1"/>
</dbReference>
<dbReference type="GO" id="GO:0046872">
    <property type="term" value="F:metal ion binding"/>
    <property type="evidence" value="ECO:0007669"/>
    <property type="project" value="UniProtKB-KW"/>
</dbReference>
<evidence type="ECO:0000256" key="8">
    <source>
        <dbReference type="ARBA" id="ARBA00022842"/>
    </source>
</evidence>
<dbReference type="RefSeq" id="WP_074836996.1">
    <property type="nucleotide sequence ID" value="NZ_FNYY01000008.1"/>
</dbReference>
<keyword evidence="9" id="KW-0119">Carbohydrate metabolism</keyword>
<dbReference type="Gene3D" id="3.40.50.1000">
    <property type="entry name" value="HAD superfamily/HAD-like"/>
    <property type="match status" value="1"/>
</dbReference>